<protein>
    <submittedName>
        <fullName evidence="15">Voltage-gated ion channel superfamily, putative</fullName>
    </submittedName>
</protein>
<evidence type="ECO:0000313" key="15">
    <source>
        <dbReference type="EMBL" id="CUG84042.1"/>
    </source>
</evidence>
<evidence type="ECO:0000256" key="1">
    <source>
        <dbReference type="ARBA" id="ARBA00004141"/>
    </source>
</evidence>
<evidence type="ECO:0000256" key="10">
    <source>
        <dbReference type="ARBA" id="ARBA00023136"/>
    </source>
</evidence>
<dbReference type="Pfam" id="PF00520">
    <property type="entry name" value="Ion_trans"/>
    <property type="match status" value="1"/>
</dbReference>
<dbReference type="Proteomes" id="UP000051952">
    <property type="component" value="Unassembled WGS sequence"/>
</dbReference>
<feature type="transmembrane region" description="Helical" evidence="13">
    <location>
        <begin position="150"/>
        <end position="173"/>
    </location>
</feature>
<keyword evidence="11" id="KW-0325">Glycoprotein</keyword>
<organism evidence="15 16">
    <name type="scientific">Bodo saltans</name>
    <name type="common">Flagellated protozoan</name>
    <dbReference type="NCBI Taxonomy" id="75058"/>
    <lineage>
        <taxon>Eukaryota</taxon>
        <taxon>Discoba</taxon>
        <taxon>Euglenozoa</taxon>
        <taxon>Kinetoplastea</taxon>
        <taxon>Metakinetoplastina</taxon>
        <taxon>Eubodonida</taxon>
        <taxon>Bodonidae</taxon>
        <taxon>Bodo</taxon>
    </lineage>
</organism>
<dbReference type="InterPro" id="IPR050599">
    <property type="entry name" value="VDCC_alpha-1_subunit"/>
</dbReference>
<keyword evidence="2" id="KW-0813">Transport</keyword>
<evidence type="ECO:0000256" key="9">
    <source>
        <dbReference type="ARBA" id="ARBA00023065"/>
    </source>
</evidence>
<comment type="subcellular location">
    <subcellularLocation>
        <location evidence="1">Membrane</location>
        <topology evidence="1">Multi-pass membrane protein</topology>
    </subcellularLocation>
</comment>
<keyword evidence="4" id="KW-0107">Calcium channel</keyword>
<dbReference type="EMBL" id="CYKH01001109">
    <property type="protein sequence ID" value="CUG84042.1"/>
    <property type="molecule type" value="Genomic_DNA"/>
</dbReference>
<evidence type="ECO:0000256" key="8">
    <source>
        <dbReference type="ARBA" id="ARBA00022989"/>
    </source>
</evidence>
<gene>
    <name evidence="15" type="ORF">BSAL_88285</name>
</gene>
<dbReference type="AlphaFoldDB" id="A0A0S4J8H5"/>
<dbReference type="SUPFAM" id="SSF81324">
    <property type="entry name" value="Voltage-gated potassium channels"/>
    <property type="match status" value="1"/>
</dbReference>
<keyword evidence="7" id="KW-0851">Voltage-gated channel</keyword>
<dbReference type="InterPro" id="IPR005821">
    <property type="entry name" value="Ion_trans_dom"/>
</dbReference>
<dbReference type="PANTHER" id="PTHR45628:SF7">
    <property type="entry name" value="VOLTAGE-DEPENDENT CALCIUM CHANNEL TYPE A SUBUNIT ALPHA-1"/>
    <property type="match status" value="1"/>
</dbReference>
<keyword evidence="6" id="KW-0106">Calcium</keyword>
<keyword evidence="16" id="KW-1185">Reference proteome</keyword>
<evidence type="ECO:0000256" key="11">
    <source>
        <dbReference type="ARBA" id="ARBA00023180"/>
    </source>
</evidence>
<evidence type="ECO:0000256" key="4">
    <source>
        <dbReference type="ARBA" id="ARBA00022673"/>
    </source>
</evidence>
<dbReference type="Gene3D" id="1.10.287.70">
    <property type="match status" value="1"/>
</dbReference>
<feature type="non-terminal residue" evidence="15">
    <location>
        <position position="355"/>
    </location>
</feature>
<feature type="transmembrane region" description="Helical" evidence="13">
    <location>
        <begin position="31"/>
        <end position="54"/>
    </location>
</feature>
<keyword evidence="12" id="KW-0407">Ion channel</keyword>
<evidence type="ECO:0000256" key="3">
    <source>
        <dbReference type="ARBA" id="ARBA00022568"/>
    </source>
</evidence>
<proteinExistence type="predicted"/>
<feature type="transmembrane region" description="Helical" evidence="13">
    <location>
        <begin position="75"/>
        <end position="98"/>
    </location>
</feature>
<evidence type="ECO:0000256" key="13">
    <source>
        <dbReference type="SAM" id="Phobius"/>
    </source>
</evidence>
<feature type="domain" description="Ion transport" evidence="14">
    <location>
        <begin position="2"/>
        <end position="182"/>
    </location>
</feature>
<reference evidence="16" key="1">
    <citation type="submission" date="2015-09" db="EMBL/GenBank/DDBJ databases">
        <authorList>
            <consortium name="Pathogen Informatics"/>
        </authorList>
    </citation>
    <scope>NUCLEOTIDE SEQUENCE [LARGE SCALE GENOMIC DNA]</scope>
    <source>
        <strain evidence="16">Lake Konstanz</strain>
    </source>
</reference>
<keyword evidence="3" id="KW-0109">Calcium transport</keyword>
<dbReference type="GO" id="GO:0005891">
    <property type="term" value="C:voltage-gated calcium channel complex"/>
    <property type="evidence" value="ECO:0007669"/>
    <property type="project" value="TreeGrafter"/>
</dbReference>
<dbReference type="VEuPathDB" id="TriTrypDB:BSAL_88285"/>
<accession>A0A0S4J8H5</accession>
<evidence type="ECO:0000256" key="12">
    <source>
        <dbReference type="ARBA" id="ARBA00023303"/>
    </source>
</evidence>
<sequence length="355" mass="38644">MVLFSLDVVISTVAAGSLGKYLLEEVHRFDLLAFILTIIGLIIGTPLSVFRFILVGHWLLEIPTFRNSRVIQQGLVAAPGTLLASLVLLLLLFVSASVAVQLFSVDDDTPNDDWSDAWQSIVTLFRFVTLDGWATIMYDAMELRGPVLGLGFFLPTYIMFGYMIRGLFTAVVVDAFDPNTEEKLAWQQKVYRHSKRHGLLGDGAGGTGTMSAIMLSGNHREPEAYDGDIGGAASPLPKDIPTSAADTYGAQDSVRKAIVDSSFFYFRLNHPVRRFLLRLLTIPSELIVPPDVVIPPGGEAAALVDKDEDAVVPASLLIPYRTYGNYFQLIIILCVLGSCVTAADPAKEACSSRGD</sequence>
<evidence type="ECO:0000256" key="6">
    <source>
        <dbReference type="ARBA" id="ARBA00022837"/>
    </source>
</evidence>
<name>A0A0S4J8H5_BODSA</name>
<keyword evidence="9" id="KW-0406">Ion transport</keyword>
<dbReference type="GO" id="GO:0008331">
    <property type="term" value="F:high voltage-gated calcium channel activity"/>
    <property type="evidence" value="ECO:0007669"/>
    <property type="project" value="TreeGrafter"/>
</dbReference>
<evidence type="ECO:0000259" key="14">
    <source>
        <dbReference type="Pfam" id="PF00520"/>
    </source>
</evidence>
<keyword evidence="5 13" id="KW-0812">Transmembrane</keyword>
<evidence type="ECO:0000256" key="7">
    <source>
        <dbReference type="ARBA" id="ARBA00022882"/>
    </source>
</evidence>
<evidence type="ECO:0000256" key="5">
    <source>
        <dbReference type="ARBA" id="ARBA00022692"/>
    </source>
</evidence>
<dbReference type="GO" id="GO:0098703">
    <property type="term" value="P:calcium ion import across plasma membrane"/>
    <property type="evidence" value="ECO:0007669"/>
    <property type="project" value="TreeGrafter"/>
</dbReference>
<keyword evidence="8 13" id="KW-1133">Transmembrane helix</keyword>
<evidence type="ECO:0000313" key="16">
    <source>
        <dbReference type="Proteomes" id="UP000051952"/>
    </source>
</evidence>
<evidence type="ECO:0000256" key="2">
    <source>
        <dbReference type="ARBA" id="ARBA00022448"/>
    </source>
</evidence>
<dbReference type="PANTHER" id="PTHR45628">
    <property type="entry name" value="VOLTAGE-DEPENDENT CALCIUM CHANNEL TYPE A SUBUNIT ALPHA-1"/>
    <property type="match status" value="1"/>
</dbReference>
<keyword evidence="10 13" id="KW-0472">Membrane</keyword>